<dbReference type="CDD" id="cd24034">
    <property type="entry name" value="ASKHA_NBD_O66634-like_rpt1"/>
    <property type="match status" value="1"/>
</dbReference>
<protein>
    <submittedName>
        <fullName evidence="7">CoA activase</fullName>
    </submittedName>
</protein>
<evidence type="ECO:0000313" key="7">
    <source>
        <dbReference type="EMBL" id="QTX32115.1"/>
    </source>
</evidence>
<comment type="cofactor">
    <cofactor evidence="1">
        <name>[4Fe-4S] cluster</name>
        <dbReference type="ChEBI" id="CHEBI:49883"/>
    </cofactor>
</comment>
<dbReference type="RefSeq" id="WP_274373329.1">
    <property type="nucleotide sequence ID" value="NZ_CP072943.1"/>
</dbReference>
<dbReference type="PANTHER" id="PTHR32329:SF7">
    <property type="entry name" value="ACTIVATOR OF 2-HYDROXYACYL-COA-HYDRATASE"/>
    <property type="match status" value="1"/>
</dbReference>
<evidence type="ECO:0000313" key="8">
    <source>
        <dbReference type="Proteomes" id="UP000671879"/>
    </source>
</evidence>
<feature type="domain" description="DUF2229" evidence="6">
    <location>
        <begin position="623"/>
        <end position="837"/>
    </location>
</feature>
<evidence type="ECO:0000256" key="1">
    <source>
        <dbReference type="ARBA" id="ARBA00001966"/>
    </source>
</evidence>
<feature type="domain" description="ATPase BadF/BadG/BcrA/BcrD type" evidence="5">
    <location>
        <begin position="88"/>
        <end position="252"/>
    </location>
</feature>
<dbReference type="InterPro" id="IPR043129">
    <property type="entry name" value="ATPase_NBD"/>
</dbReference>
<dbReference type="InterPro" id="IPR051805">
    <property type="entry name" value="Dehydratase_Activator_Redct"/>
</dbReference>
<feature type="domain" description="ATPase BadF/BadG/BcrA/BcrD type" evidence="5">
    <location>
        <begin position="312"/>
        <end position="563"/>
    </location>
</feature>
<dbReference type="Pfam" id="PF09989">
    <property type="entry name" value="DUF2229"/>
    <property type="match status" value="1"/>
</dbReference>
<dbReference type="EMBL" id="CP072943">
    <property type="protein sequence ID" value="QTX32115.1"/>
    <property type="molecule type" value="Genomic_DNA"/>
</dbReference>
<organism evidence="7 8">
    <name type="scientific">Aminithiophilus ramosus</name>
    <dbReference type="NCBI Taxonomy" id="3029084"/>
    <lineage>
        <taxon>Bacteria</taxon>
        <taxon>Thermotogati</taxon>
        <taxon>Synergistota</taxon>
        <taxon>Synergistia</taxon>
        <taxon>Synergistales</taxon>
        <taxon>Aminithiophilaceae</taxon>
        <taxon>Aminithiophilus</taxon>
    </lineage>
</organism>
<dbReference type="Pfam" id="PF01869">
    <property type="entry name" value="BcrAD_BadFG"/>
    <property type="match status" value="2"/>
</dbReference>
<dbReference type="Proteomes" id="UP000671879">
    <property type="component" value="Chromosome"/>
</dbReference>
<evidence type="ECO:0000256" key="3">
    <source>
        <dbReference type="ARBA" id="ARBA00023004"/>
    </source>
</evidence>
<dbReference type="KEGG" id="aram:KAR29_12525"/>
<keyword evidence="8" id="KW-1185">Reference proteome</keyword>
<evidence type="ECO:0000259" key="5">
    <source>
        <dbReference type="Pfam" id="PF01869"/>
    </source>
</evidence>
<name>A0A9Q7A766_9BACT</name>
<keyword evidence="3" id="KW-0408">Iron</keyword>
<keyword evidence="2" id="KW-0479">Metal-binding</keyword>
<reference evidence="8" key="1">
    <citation type="submission" date="2021-04" db="EMBL/GenBank/DDBJ databases">
        <title>A novel Synergistetes isolate from a pyrite-forming mixed culture.</title>
        <authorList>
            <person name="Bunk B."/>
            <person name="Sproer C."/>
            <person name="Spring S."/>
            <person name="Pester M."/>
        </authorList>
    </citation>
    <scope>NUCLEOTIDE SEQUENCE [LARGE SCALE GENOMIC DNA]</scope>
    <source>
        <strain evidence="8">J.5.4.2-T.3.5.2</strain>
    </source>
</reference>
<dbReference type="CDD" id="cd24035">
    <property type="entry name" value="ASKHA_NBD_O66634-like_rpt2"/>
    <property type="match status" value="1"/>
</dbReference>
<evidence type="ECO:0000256" key="2">
    <source>
        <dbReference type="ARBA" id="ARBA00022723"/>
    </source>
</evidence>
<gene>
    <name evidence="7" type="ORF">KAR29_12525</name>
</gene>
<dbReference type="InterPro" id="IPR018709">
    <property type="entry name" value="CoA_activase_DUF2229"/>
</dbReference>
<dbReference type="SUPFAM" id="SSF53067">
    <property type="entry name" value="Actin-like ATPase domain"/>
    <property type="match status" value="2"/>
</dbReference>
<dbReference type="GO" id="GO:0051536">
    <property type="term" value="F:iron-sulfur cluster binding"/>
    <property type="evidence" value="ECO:0007669"/>
    <property type="project" value="UniProtKB-KW"/>
</dbReference>
<accession>A0A9Q7A766</accession>
<dbReference type="InterPro" id="IPR002731">
    <property type="entry name" value="ATPase_BadF"/>
</dbReference>
<evidence type="ECO:0000256" key="4">
    <source>
        <dbReference type="ARBA" id="ARBA00023014"/>
    </source>
</evidence>
<dbReference type="InterPro" id="IPR008275">
    <property type="entry name" value="CoA_E_activase_dom"/>
</dbReference>
<dbReference type="GO" id="GO:0046872">
    <property type="term" value="F:metal ion binding"/>
    <property type="evidence" value="ECO:0007669"/>
    <property type="project" value="UniProtKB-KW"/>
</dbReference>
<sequence length="1334" mass="145858">MYSLGIDIGYASVKVSLTEDLRLLHNAYRLHRGKIVPTLLDLLREVCRLYGAEKIAFAATCGGEIEPGGLHRCDAVSALVEGVALLDPSCTSIIEIGGQSAKYVTGCDDRARLQVAMNSSCAAGTGSFLEEQLSRLGLRLEDYAAGAARATRVPRIAGRCSVFAKTDITHLLQEGVPVEDILLGLAYALMGNYRSAVIGRLPLTKPLFFAGGVALNGALLAATRDLLDLKEGELVVSPASANAGAIGAAALALREKRAYDMATLLRFLEDERLSSPKKGLPRLPRLERSEEDGRDRHRCAPLPEGSASCCHLGVDVGSTSTNIVVADDEGRIVTYRYLRTFGDPVAALREGFESLRRELGPSVQIGGAGVTGSGRYRIGELIGADVVRDEITAQARAAVALNERVDTVFEIGGQDSKYIAIRDGAVVDFQMNKICAAGTGSFLEEQAKKFDIAIETFGDIALNSAAPIDLGERCTVFMETSVAAALARGAAIDDIAAGLCYSVVRNYLHRVVGRKRIGETILLQGGIAHNGAIVSAFRALTGKEITVAPFFSVTGAYGAALLAREGKDEGPTAFRGLDVLDRPRKEETAPIDTAESTPDAFSREMDSLIFDEGEVRPDPSKKTVGIPRALFTFGMYPLFGTFFRELGLNVVLSDPTDERTLALGQRYAQDEICFPVKLVTGHVAQLVERKVDYIFFPDLHTVMHPDSPSRQNYGCAYMQLAFKLVNQIMGLSGKGITLLAPTIAFNRGKAFMTESFARLGALLGRTEEETTGALAAAMKGFLDFEHRLRERGKERIGDLKEDEVAFVLISKIYGIADRALNRGIPDKLRAMGYKVLAFFDLPDVDASAEHPNMYWPFGQHILEPAYLVREHPNLYALFLTHHGCGPDSILLHYFREIMGDKPYLNIEIDEHASAVGIATRVEAFVNSLDRRRKKAEAIDVYREKIDHRRCPIATALLPSSADELLYIPRLRPYSRLFVSLLRRWGFRAEELADQDELSLRRGRKQTLTNELLSLTVLLGNLFRTLEGRAPGEPEGREEDGRARGRGLSLLMPQTEGAEVDGQYGRLLRTRLDEEGYDELSLVSPFLEDLPDMRDDEGEALFLCLLAGDMVNNAPRPMRESLLDRLCLAVAGEGLDGPLLVRMAREIVATLRARTPGKTLLALGEPFVLYGDFMNDGTFASLEEKGGHRLVYAPLGECLWLFWADTIDTLPEERREPRRERLRRLRALMEDLSRELAPFSPFADDLDGLVTCADASVGLYSGAFGRYRSAKAIDGAEGIDGVIAVSSTYENTAVLLNALASGPSPRRAKPLLNLAFDGNENGTNAMKVDAFVRYI</sequence>
<dbReference type="Gene3D" id="3.30.420.40">
    <property type="match status" value="4"/>
</dbReference>
<proteinExistence type="predicted"/>
<dbReference type="NCBIfam" id="TIGR00241">
    <property type="entry name" value="CoA_E_activ"/>
    <property type="match status" value="1"/>
</dbReference>
<evidence type="ECO:0000259" key="6">
    <source>
        <dbReference type="Pfam" id="PF09989"/>
    </source>
</evidence>
<keyword evidence="4" id="KW-0411">Iron-sulfur</keyword>
<dbReference type="PANTHER" id="PTHR32329">
    <property type="entry name" value="BIFUNCTIONAL PROTEIN [INCLUDES 2-HYDROXYACYL-COA DEHYDRATASE (N-TER) AND ITS ACTIVATOR DOMAIN (C_TERM)-RELATED"/>
    <property type="match status" value="1"/>
</dbReference>